<dbReference type="OrthoDB" id="19261at2759"/>
<keyword evidence="4" id="KW-0249">Electron transport</keyword>
<organism evidence="11 12">
    <name type="scientific">Xylaria hypoxylon</name>
    <dbReference type="NCBI Taxonomy" id="37992"/>
    <lineage>
        <taxon>Eukaryota</taxon>
        <taxon>Fungi</taxon>
        <taxon>Dikarya</taxon>
        <taxon>Ascomycota</taxon>
        <taxon>Pezizomycotina</taxon>
        <taxon>Sordariomycetes</taxon>
        <taxon>Xylariomycetidae</taxon>
        <taxon>Xylariales</taxon>
        <taxon>Xylariaceae</taxon>
        <taxon>Xylaria</taxon>
    </lineage>
</organism>
<feature type="compositionally biased region" description="Basic and acidic residues" evidence="7">
    <location>
        <begin position="314"/>
        <end position="332"/>
    </location>
</feature>
<reference evidence="11 12" key="1">
    <citation type="submission" date="2019-03" db="EMBL/GenBank/DDBJ databases">
        <title>Draft genome sequence of Xylaria hypoxylon DSM 108379, a ubiquitous saprotrophic-parasitic fungi on hardwood.</title>
        <authorList>
            <person name="Buettner E."/>
            <person name="Leonhardt S."/>
            <person name="Gebauer A.M."/>
            <person name="Liers C."/>
            <person name="Hofrichter M."/>
            <person name="Kellner H."/>
        </authorList>
    </citation>
    <scope>NUCLEOTIDE SEQUENCE [LARGE SCALE GENOMIC DNA]</scope>
    <source>
        <strain evidence="11 12">DSM 108379</strain>
    </source>
</reference>
<sequence>MKTTTLIRRSVVLFGLVALAASSVHAQSPPFDGVGGWPYGGSSSNPYNSNPNSNNNGNSNNSNNSNAGNGNADGSGGGDSSGSDTGSGSGTTSSGNGDVNGNSGNSDGGSSGSGSTGGDGGFSSSFGSGLGFPANGFDVSSVMNFPAAHGALAATAFGFLFPLGAILMRVTSSRQALFAHGFVQMLAYALYIAGAGLGLYLVNIMRIPSGAGLLDMAGQNAHPIIGIVLLVALFFQPILGVVHHSRFKKFKRRTWVSHVHLWTGRLGITLGIINGGLGFALAGTAGAPLVAYAVVSGVMWILWVLTALRGEYRRASTQDKDRKEKIIQEDRGYVPGVRGGGGADSSRPSSENADETSRAYPPPPPPPPGASMDMPSPPYTPGPHYNAHMAHVHQQPVGGEMVNMKEVMDRSDAVSYLSASHDEMNRGQV</sequence>
<feature type="chain" id="PRO_5021345630" description="Cytochrome b561 domain-containing protein" evidence="9">
    <location>
        <begin position="27"/>
        <end position="429"/>
    </location>
</feature>
<feature type="compositionally biased region" description="Gly residues" evidence="7">
    <location>
        <begin position="106"/>
        <end position="118"/>
    </location>
</feature>
<name>A0A4Z0Z7A2_9PEZI</name>
<proteinExistence type="predicted"/>
<keyword evidence="12" id="KW-1185">Reference proteome</keyword>
<evidence type="ECO:0000259" key="10">
    <source>
        <dbReference type="SMART" id="SM00665"/>
    </source>
</evidence>
<dbReference type="PANTHER" id="PTHR47797:SF1">
    <property type="entry name" value="CYTOCHROME B561 DOMAIN-CONTAINING PROTEIN-RELATED"/>
    <property type="match status" value="1"/>
</dbReference>
<gene>
    <name evidence="11" type="ORF">E0Z10_g2033</name>
</gene>
<feature type="region of interest" description="Disordered" evidence="7">
    <location>
        <begin position="42"/>
        <end position="118"/>
    </location>
</feature>
<evidence type="ECO:0000256" key="2">
    <source>
        <dbReference type="ARBA" id="ARBA00022448"/>
    </source>
</evidence>
<keyword evidence="6 8" id="KW-0472">Membrane</keyword>
<feature type="transmembrane region" description="Helical" evidence="8">
    <location>
        <begin position="147"/>
        <end position="170"/>
    </location>
</feature>
<evidence type="ECO:0000256" key="9">
    <source>
        <dbReference type="SAM" id="SignalP"/>
    </source>
</evidence>
<feature type="region of interest" description="Disordered" evidence="7">
    <location>
        <begin position="314"/>
        <end position="387"/>
    </location>
</feature>
<dbReference type="GO" id="GO:0016020">
    <property type="term" value="C:membrane"/>
    <property type="evidence" value="ECO:0007669"/>
    <property type="project" value="UniProtKB-SubCell"/>
</dbReference>
<dbReference type="InterPro" id="IPR006593">
    <property type="entry name" value="Cyt_b561/ferric_Rdtase_TM"/>
</dbReference>
<dbReference type="STRING" id="37992.A0A4Z0Z7A2"/>
<comment type="subcellular location">
    <subcellularLocation>
        <location evidence="1">Membrane</location>
    </subcellularLocation>
</comment>
<comment type="caution">
    <text evidence="11">The sequence shown here is derived from an EMBL/GenBank/DDBJ whole genome shotgun (WGS) entry which is preliminary data.</text>
</comment>
<feature type="signal peptide" evidence="9">
    <location>
        <begin position="1"/>
        <end position="26"/>
    </location>
</feature>
<feature type="compositionally biased region" description="Low complexity" evidence="7">
    <location>
        <begin position="90"/>
        <end position="105"/>
    </location>
</feature>
<feature type="domain" description="Cytochrome b561" evidence="10">
    <location>
        <begin position="148"/>
        <end position="279"/>
    </location>
</feature>
<keyword evidence="3 8" id="KW-0812">Transmembrane</keyword>
<feature type="compositionally biased region" description="Pro residues" evidence="7">
    <location>
        <begin position="360"/>
        <end position="381"/>
    </location>
</feature>
<evidence type="ECO:0000256" key="6">
    <source>
        <dbReference type="ARBA" id="ARBA00023136"/>
    </source>
</evidence>
<feature type="transmembrane region" description="Helical" evidence="8">
    <location>
        <begin position="289"/>
        <end position="308"/>
    </location>
</feature>
<evidence type="ECO:0000256" key="1">
    <source>
        <dbReference type="ARBA" id="ARBA00004370"/>
    </source>
</evidence>
<dbReference type="Proteomes" id="UP000297716">
    <property type="component" value="Unassembled WGS sequence"/>
</dbReference>
<evidence type="ECO:0000313" key="11">
    <source>
        <dbReference type="EMBL" id="TGJ86743.1"/>
    </source>
</evidence>
<dbReference type="SMART" id="SM00665">
    <property type="entry name" value="B561"/>
    <property type="match status" value="1"/>
</dbReference>
<evidence type="ECO:0000256" key="3">
    <source>
        <dbReference type="ARBA" id="ARBA00022692"/>
    </source>
</evidence>
<dbReference type="CDD" id="cd08760">
    <property type="entry name" value="Cyt_b561_FRRS1_like"/>
    <property type="match status" value="1"/>
</dbReference>
<keyword evidence="2" id="KW-0813">Transport</keyword>
<feature type="compositionally biased region" description="Low complexity" evidence="7">
    <location>
        <begin position="42"/>
        <end position="70"/>
    </location>
</feature>
<dbReference type="Gene3D" id="1.20.120.1770">
    <property type="match status" value="1"/>
</dbReference>
<evidence type="ECO:0000256" key="8">
    <source>
        <dbReference type="SAM" id="Phobius"/>
    </source>
</evidence>
<keyword evidence="9" id="KW-0732">Signal</keyword>
<evidence type="ECO:0000256" key="5">
    <source>
        <dbReference type="ARBA" id="ARBA00022989"/>
    </source>
</evidence>
<accession>A0A4Z0Z7A2</accession>
<keyword evidence="5 8" id="KW-1133">Transmembrane helix</keyword>
<evidence type="ECO:0000256" key="7">
    <source>
        <dbReference type="SAM" id="MobiDB-lite"/>
    </source>
</evidence>
<feature type="transmembrane region" description="Helical" evidence="8">
    <location>
        <begin position="222"/>
        <end position="242"/>
    </location>
</feature>
<feature type="transmembrane region" description="Helical" evidence="8">
    <location>
        <begin position="262"/>
        <end position="283"/>
    </location>
</feature>
<protein>
    <recommendedName>
        <fullName evidence="10">Cytochrome b561 domain-containing protein</fullName>
    </recommendedName>
</protein>
<dbReference type="AlphaFoldDB" id="A0A4Z0Z7A2"/>
<feature type="compositionally biased region" description="Gly residues" evidence="7">
    <location>
        <begin position="71"/>
        <end position="89"/>
    </location>
</feature>
<evidence type="ECO:0000256" key="4">
    <source>
        <dbReference type="ARBA" id="ARBA00022982"/>
    </source>
</evidence>
<dbReference type="PANTHER" id="PTHR47797">
    <property type="entry name" value="DEHYDROGENASE, PUTATIVE (AFU_ORTHOLOGUE AFUA_8G05805)-RELATED"/>
    <property type="match status" value="1"/>
</dbReference>
<dbReference type="EMBL" id="SKBN01000023">
    <property type="protein sequence ID" value="TGJ86743.1"/>
    <property type="molecule type" value="Genomic_DNA"/>
</dbReference>
<feature type="transmembrane region" description="Helical" evidence="8">
    <location>
        <begin position="182"/>
        <end position="202"/>
    </location>
</feature>
<evidence type="ECO:0000313" key="12">
    <source>
        <dbReference type="Proteomes" id="UP000297716"/>
    </source>
</evidence>